<dbReference type="PROSITE" id="PS50956">
    <property type="entry name" value="HTH_ASNC_2"/>
    <property type="match status" value="1"/>
</dbReference>
<dbReference type="RefSeq" id="WP_200981893.1">
    <property type="nucleotide sequence ID" value="NZ_CP064654.1"/>
</dbReference>
<organism evidence="5 6">
    <name type="scientific">Qipengyuania soli</name>
    <dbReference type="NCBI Taxonomy" id="2782568"/>
    <lineage>
        <taxon>Bacteria</taxon>
        <taxon>Pseudomonadati</taxon>
        <taxon>Pseudomonadota</taxon>
        <taxon>Alphaproteobacteria</taxon>
        <taxon>Sphingomonadales</taxon>
        <taxon>Erythrobacteraceae</taxon>
        <taxon>Qipengyuania</taxon>
    </lineage>
</organism>
<evidence type="ECO:0000256" key="3">
    <source>
        <dbReference type="ARBA" id="ARBA00023163"/>
    </source>
</evidence>
<reference evidence="5 6" key="1">
    <citation type="submission" date="2020-11" db="EMBL/GenBank/DDBJ databases">
        <title>The genome sequence of Erythrobacter sp. 6D36.</title>
        <authorList>
            <person name="Liu Y."/>
        </authorList>
    </citation>
    <scope>NUCLEOTIDE SEQUENCE [LARGE SCALE GENOMIC DNA]</scope>
    <source>
        <strain evidence="5 6">6D36</strain>
    </source>
</reference>
<dbReference type="GO" id="GO:0043200">
    <property type="term" value="P:response to amino acid"/>
    <property type="evidence" value="ECO:0007669"/>
    <property type="project" value="TreeGrafter"/>
</dbReference>
<keyword evidence="6" id="KW-1185">Reference proteome</keyword>
<dbReference type="PANTHER" id="PTHR30154">
    <property type="entry name" value="LEUCINE-RESPONSIVE REGULATORY PROTEIN"/>
    <property type="match status" value="1"/>
</dbReference>
<keyword evidence="1" id="KW-0805">Transcription regulation</keyword>
<dbReference type="SUPFAM" id="SSF54909">
    <property type="entry name" value="Dimeric alpha+beta barrel"/>
    <property type="match status" value="1"/>
</dbReference>
<dbReference type="AlphaFoldDB" id="A0A7S8F4D3"/>
<evidence type="ECO:0000259" key="4">
    <source>
        <dbReference type="PROSITE" id="PS50956"/>
    </source>
</evidence>
<dbReference type="EMBL" id="CP064654">
    <property type="protein sequence ID" value="QPC98888.1"/>
    <property type="molecule type" value="Genomic_DNA"/>
</dbReference>
<dbReference type="GO" id="GO:0043565">
    <property type="term" value="F:sequence-specific DNA binding"/>
    <property type="evidence" value="ECO:0007669"/>
    <property type="project" value="InterPro"/>
</dbReference>
<dbReference type="PANTHER" id="PTHR30154:SF46">
    <property type="entry name" value="TRANSCRIPTIONAL REGULATORY PROTEIN"/>
    <property type="match status" value="1"/>
</dbReference>
<dbReference type="Pfam" id="PF01037">
    <property type="entry name" value="AsnC_trans_reg"/>
    <property type="match status" value="1"/>
</dbReference>
<dbReference type="Proteomes" id="UP000594459">
    <property type="component" value="Chromosome"/>
</dbReference>
<accession>A0A7S8F4D3</accession>
<dbReference type="InterPro" id="IPR019888">
    <property type="entry name" value="Tscrpt_reg_AsnC-like"/>
</dbReference>
<keyword evidence="3" id="KW-0804">Transcription</keyword>
<dbReference type="Pfam" id="PF13412">
    <property type="entry name" value="HTH_24"/>
    <property type="match status" value="1"/>
</dbReference>
<dbReference type="InterPro" id="IPR036390">
    <property type="entry name" value="WH_DNA-bd_sf"/>
</dbReference>
<evidence type="ECO:0000313" key="5">
    <source>
        <dbReference type="EMBL" id="QPC98888.1"/>
    </source>
</evidence>
<proteinExistence type="predicted"/>
<dbReference type="KEGG" id="qso:IRL76_13835"/>
<dbReference type="PRINTS" id="PR00033">
    <property type="entry name" value="HTHASNC"/>
</dbReference>
<dbReference type="InterPro" id="IPR000485">
    <property type="entry name" value="AsnC-type_HTH_dom"/>
</dbReference>
<dbReference type="GO" id="GO:0005829">
    <property type="term" value="C:cytosol"/>
    <property type="evidence" value="ECO:0007669"/>
    <property type="project" value="TreeGrafter"/>
</dbReference>
<dbReference type="SUPFAM" id="SSF46785">
    <property type="entry name" value="Winged helix' DNA-binding domain"/>
    <property type="match status" value="1"/>
</dbReference>
<feature type="domain" description="HTH asnC-type" evidence="4">
    <location>
        <begin position="1"/>
        <end position="62"/>
    </location>
</feature>
<evidence type="ECO:0000313" key="6">
    <source>
        <dbReference type="Proteomes" id="UP000594459"/>
    </source>
</evidence>
<name>A0A7S8F4D3_9SPHN</name>
<keyword evidence="2" id="KW-0238">DNA-binding</keyword>
<evidence type="ECO:0000256" key="1">
    <source>
        <dbReference type="ARBA" id="ARBA00023015"/>
    </source>
</evidence>
<gene>
    <name evidence="5" type="ORF">IRL76_13835</name>
</gene>
<evidence type="ECO:0000256" key="2">
    <source>
        <dbReference type="ARBA" id="ARBA00023125"/>
    </source>
</evidence>
<dbReference type="InterPro" id="IPR036388">
    <property type="entry name" value="WH-like_DNA-bd_sf"/>
</dbReference>
<dbReference type="InterPro" id="IPR019887">
    <property type="entry name" value="Tscrpt_reg_AsnC/Lrp_C"/>
</dbReference>
<dbReference type="Gene3D" id="1.10.10.10">
    <property type="entry name" value="Winged helix-like DNA-binding domain superfamily/Winged helix DNA-binding domain"/>
    <property type="match status" value="1"/>
</dbReference>
<dbReference type="Gene3D" id="3.30.70.920">
    <property type="match status" value="1"/>
</dbReference>
<dbReference type="SMART" id="SM00344">
    <property type="entry name" value="HTH_ASNC"/>
    <property type="match status" value="1"/>
</dbReference>
<protein>
    <submittedName>
        <fullName evidence="5">Lrp/AsnC family transcriptional regulator</fullName>
    </submittedName>
</protein>
<dbReference type="InterPro" id="IPR011008">
    <property type="entry name" value="Dimeric_a/b-barrel"/>
</dbReference>
<sequence>MDRADRKLLTALQEDSTRSLAELADLAALSPSACHRRVKALEQAGIISGYGARLDPARLGLSLVVSVEITLISQSSEAMAAFEAAVQDFDDILDCHLMSGAGDYLLRVAARDLEQFDRIHRECLSRLPGVSSMRSSFQIRSIKRWTGYPVARDL</sequence>